<keyword evidence="5" id="KW-0560">Oxidoreductase</keyword>
<dbReference type="InterPro" id="IPR020904">
    <property type="entry name" value="Sc_DH/Rdtase_CS"/>
</dbReference>
<dbReference type="GO" id="GO:0004757">
    <property type="term" value="F:sepiapterin reductase (NADP+) activity"/>
    <property type="evidence" value="ECO:0007669"/>
    <property type="project" value="TreeGrafter"/>
</dbReference>
<dbReference type="SUPFAM" id="SSF51735">
    <property type="entry name" value="NAD(P)-binding Rossmann-fold domains"/>
    <property type="match status" value="1"/>
</dbReference>
<dbReference type="PANTHER" id="PTHR44085:SF2">
    <property type="entry name" value="SEPIAPTERIN REDUCTASE"/>
    <property type="match status" value="1"/>
</dbReference>
<dbReference type="RefSeq" id="WP_069717175.1">
    <property type="nucleotide sequence ID" value="NZ_MJEH01000022.1"/>
</dbReference>
<keyword evidence="4" id="KW-0521">NADP</keyword>
<organism evidence="7 8">
    <name type="scientific">Bacillus solimangrovi</name>
    <dbReference type="NCBI Taxonomy" id="1305675"/>
    <lineage>
        <taxon>Bacteria</taxon>
        <taxon>Bacillati</taxon>
        <taxon>Bacillota</taxon>
        <taxon>Bacilli</taxon>
        <taxon>Bacillales</taxon>
        <taxon>Bacillaceae</taxon>
        <taxon>Bacillus</taxon>
    </lineage>
</organism>
<keyword evidence="8" id="KW-1185">Reference proteome</keyword>
<dbReference type="PRINTS" id="PR00080">
    <property type="entry name" value="SDRFAMILY"/>
</dbReference>
<keyword evidence="3" id="KW-0963">Cytoplasm</keyword>
<sequence length="250" mass="27648">MNIYIITGGSRGLGAAFVSATLRDSNKVISIARTRNEELDKLQSKRVGKFIQCQFDISNIKELDALIDQILDDNDIIQASTITLINNAGILHPMKPAESCTAEEFQHILAVNTLAPMALTAAFLRKTAKFGGEKYILNISSGAGNTSYHGWAAYSTTKAALNRFTQSVAFEEEGKDNPAKIISLAPGVVDTDMQEEIRNSNEDNFKGIERFRKLKNYGHLSNPNDVAYKALQWLIDEQCENGGIYDIRNL</sequence>
<dbReference type="InterPro" id="IPR002347">
    <property type="entry name" value="SDR_fam"/>
</dbReference>
<evidence type="ECO:0000313" key="7">
    <source>
        <dbReference type="EMBL" id="OEH92733.1"/>
    </source>
</evidence>
<dbReference type="NCBIfam" id="NF005381">
    <property type="entry name" value="PRK06924.1"/>
    <property type="match status" value="1"/>
</dbReference>
<dbReference type="Gene3D" id="3.40.50.720">
    <property type="entry name" value="NAD(P)-binding Rossmann-like Domain"/>
    <property type="match status" value="1"/>
</dbReference>
<dbReference type="STRING" id="1305675.BFG57_01640"/>
<proteinExistence type="inferred from homology"/>
<evidence type="ECO:0000256" key="2">
    <source>
        <dbReference type="ARBA" id="ARBA00006484"/>
    </source>
</evidence>
<dbReference type="GO" id="GO:0006729">
    <property type="term" value="P:tetrahydrobiopterin biosynthetic process"/>
    <property type="evidence" value="ECO:0007669"/>
    <property type="project" value="TreeGrafter"/>
</dbReference>
<dbReference type="PANTHER" id="PTHR44085">
    <property type="entry name" value="SEPIAPTERIN REDUCTASE"/>
    <property type="match status" value="1"/>
</dbReference>
<accession>A0A1E5LF89</accession>
<evidence type="ECO:0000256" key="4">
    <source>
        <dbReference type="ARBA" id="ARBA00022857"/>
    </source>
</evidence>
<dbReference type="PROSITE" id="PS00061">
    <property type="entry name" value="ADH_SHORT"/>
    <property type="match status" value="1"/>
</dbReference>
<dbReference type="PRINTS" id="PR00081">
    <property type="entry name" value="GDHRDH"/>
</dbReference>
<reference evidence="7 8" key="1">
    <citation type="submission" date="2016-08" db="EMBL/GenBank/DDBJ databases">
        <title>Genome of Bacillus solimangrovi GH2-4.</title>
        <authorList>
            <person name="Lim S."/>
            <person name="Kim B.-C."/>
        </authorList>
    </citation>
    <scope>NUCLEOTIDE SEQUENCE [LARGE SCALE GENOMIC DNA]</scope>
    <source>
        <strain evidence="7 8">GH2-4</strain>
    </source>
</reference>
<name>A0A1E5LF89_9BACI</name>
<dbReference type="InterPro" id="IPR051721">
    <property type="entry name" value="Biopterin_syn/organic_redct"/>
</dbReference>
<dbReference type="InterPro" id="IPR036291">
    <property type="entry name" value="NAD(P)-bd_dom_sf"/>
</dbReference>
<comment type="similarity">
    <text evidence="2 6">Belongs to the short-chain dehydrogenases/reductases (SDR) family.</text>
</comment>
<comment type="subcellular location">
    <subcellularLocation>
        <location evidence="1">Cytoplasm</location>
    </subcellularLocation>
</comment>
<evidence type="ECO:0000256" key="5">
    <source>
        <dbReference type="ARBA" id="ARBA00023002"/>
    </source>
</evidence>
<dbReference type="Pfam" id="PF00106">
    <property type="entry name" value="adh_short"/>
    <property type="match status" value="1"/>
</dbReference>
<dbReference type="GO" id="GO:0005737">
    <property type="term" value="C:cytoplasm"/>
    <property type="evidence" value="ECO:0007669"/>
    <property type="project" value="UniProtKB-SubCell"/>
</dbReference>
<dbReference type="EMBL" id="MJEH01000022">
    <property type="protein sequence ID" value="OEH92733.1"/>
    <property type="molecule type" value="Genomic_DNA"/>
</dbReference>
<dbReference type="AlphaFoldDB" id="A0A1E5LF89"/>
<evidence type="ECO:0000256" key="6">
    <source>
        <dbReference type="RuleBase" id="RU000363"/>
    </source>
</evidence>
<evidence type="ECO:0000256" key="3">
    <source>
        <dbReference type="ARBA" id="ARBA00022490"/>
    </source>
</evidence>
<protein>
    <recommendedName>
        <fullName evidence="9">Short-chain dehydrogenase</fullName>
    </recommendedName>
</protein>
<evidence type="ECO:0000256" key="1">
    <source>
        <dbReference type="ARBA" id="ARBA00004496"/>
    </source>
</evidence>
<evidence type="ECO:0008006" key="9">
    <source>
        <dbReference type="Google" id="ProtNLM"/>
    </source>
</evidence>
<gene>
    <name evidence="7" type="ORF">BFG57_01640</name>
</gene>
<comment type="caution">
    <text evidence="7">The sequence shown here is derived from an EMBL/GenBank/DDBJ whole genome shotgun (WGS) entry which is preliminary data.</text>
</comment>
<evidence type="ECO:0000313" key="8">
    <source>
        <dbReference type="Proteomes" id="UP000095209"/>
    </source>
</evidence>
<dbReference type="Proteomes" id="UP000095209">
    <property type="component" value="Unassembled WGS sequence"/>
</dbReference>